<dbReference type="Proteomes" id="UP001215598">
    <property type="component" value="Unassembled WGS sequence"/>
</dbReference>
<keyword evidence="3" id="KW-1185">Reference proteome</keyword>
<accession>A0AAD7DYU5</accession>
<proteinExistence type="predicted"/>
<feature type="compositionally biased region" description="Basic and acidic residues" evidence="1">
    <location>
        <begin position="17"/>
        <end position="40"/>
    </location>
</feature>
<feature type="compositionally biased region" description="Acidic residues" evidence="1">
    <location>
        <begin position="67"/>
        <end position="81"/>
    </location>
</feature>
<name>A0AAD7DYU5_9AGAR</name>
<evidence type="ECO:0000313" key="3">
    <source>
        <dbReference type="Proteomes" id="UP001215598"/>
    </source>
</evidence>
<sequence>EEENGEGRWRGRCARRPRAEVQQRGGDGDGEMRGRKEQGLAHRRTRDPHMSLFGLCDVRAQAGTREDEGDGSGDEGDEEGGGEWGCAGTRVRALITPSLRRYKEAWRTRVGRGCDVGKGLKSGKVNSKPKVTSAYLVPFLLSLCLWRCFAAAVEHT</sequence>
<dbReference type="EMBL" id="JARKIB010000505">
    <property type="protein sequence ID" value="KAJ7702928.1"/>
    <property type="molecule type" value="Genomic_DNA"/>
</dbReference>
<protein>
    <submittedName>
        <fullName evidence="2">Uncharacterized protein</fullName>
    </submittedName>
</protein>
<gene>
    <name evidence="2" type="ORF">B0H16DRAFT_1638979</name>
</gene>
<organism evidence="2 3">
    <name type="scientific">Mycena metata</name>
    <dbReference type="NCBI Taxonomy" id="1033252"/>
    <lineage>
        <taxon>Eukaryota</taxon>
        <taxon>Fungi</taxon>
        <taxon>Dikarya</taxon>
        <taxon>Basidiomycota</taxon>
        <taxon>Agaricomycotina</taxon>
        <taxon>Agaricomycetes</taxon>
        <taxon>Agaricomycetidae</taxon>
        <taxon>Agaricales</taxon>
        <taxon>Marasmiineae</taxon>
        <taxon>Mycenaceae</taxon>
        <taxon>Mycena</taxon>
    </lineage>
</organism>
<dbReference type="AlphaFoldDB" id="A0AAD7DYU5"/>
<feature type="region of interest" description="Disordered" evidence="1">
    <location>
        <begin position="1"/>
        <end position="85"/>
    </location>
</feature>
<comment type="caution">
    <text evidence="2">The sequence shown here is derived from an EMBL/GenBank/DDBJ whole genome shotgun (WGS) entry which is preliminary data.</text>
</comment>
<feature type="non-terminal residue" evidence="2">
    <location>
        <position position="1"/>
    </location>
</feature>
<evidence type="ECO:0000313" key="2">
    <source>
        <dbReference type="EMBL" id="KAJ7702928.1"/>
    </source>
</evidence>
<evidence type="ECO:0000256" key="1">
    <source>
        <dbReference type="SAM" id="MobiDB-lite"/>
    </source>
</evidence>
<feature type="non-terminal residue" evidence="2">
    <location>
        <position position="156"/>
    </location>
</feature>
<reference evidence="2" key="1">
    <citation type="submission" date="2023-03" db="EMBL/GenBank/DDBJ databases">
        <title>Massive genome expansion in bonnet fungi (Mycena s.s.) driven by repeated elements and novel gene families across ecological guilds.</title>
        <authorList>
            <consortium name="Lawrence Berkeley National Laboratory"/>
            <person name="Harder C.B."/>
            <person name="Miyauchi S."/>
            <person name="Viragh M."/>
            <person name="Kuo A."/>
            <person name="Thoen E."/>
            <person name="Andreopoulos B."/>
            <person name="Lu D."/>
            <person name="Skrede I."/>
            <person name="Drula E."/>
            <person name="Henrissat B."/>
            <person name="Morin E."/>
            <person name="Kohler A."/>
            <person name="Barry K."/>
            <person name="LaButti K."/>
            <person name="Morin E."/>
            <person name="Salamov A."/>
            <person name="Lipzen A."/>
            <person name="Mereny Z."/>
            <person name="Hegedus B."/>
            <person name="Baldrian P."/>
            <person name="Stursova M."/>
            <person name="Weitz H."/>
            <person name="Taylor A."/>
            <person name="Grigoriev I.V."/>
            <person name="Nagy L.G."/>
            <person name="Martin F."/>
            <person name="Kauserud H."/>
        </authorList>
    </citation>
    <scope>NUCLEOTIDE SEQUENCE</scope>
    <source>
        <strain evidence="2">CBHHK182m</strain>
    </source>
</reference>